<dbReference type="SUPFAM" id="SSF53335">
    <property type="entry name" value="S-adenosyl-L-methionine-dependent methyltransferases"/>
    <property type="match status" value="1"/>
</dbReference>
<dbReference type="GeneID" id="64967979"/>
<evidence type="ECO:0000313" key="2">
    <source>
        <dbReference type="Proteomes" id="UP000654913"/>
    </source>
</evidence>
<dbReference type="EMBL" id="AP024443">
    <property type="protein sequence ID" value="BCS17974.1"/>
    <property type="molecule type" value="Genomic_DNA"/>
</dbReference>
<dbReference type="OrthoDB" id="269872at2759"/>
<dbReference type="GO" id="GO:0032259">
    <property type="term" value="P:methylation"/>
    <property type="evidence" value="ECO:0007669"/>
    <property type="project" value="InterPro"/>
</dbReference>
<dbReference type="InterPro" id="IPR029063">
    <property type="entry name" value="SAM-dependent_MTases_sf"/>
</dbReference>
<dbReference type="InterPro" id="IPR002052">
    <property type="entry name" value="DNA_methylase_N6_adenine_CS"/>
</dbReference>
<organism evidence="1 2">
    <name type="scientific">Aspergillus puulaauensis</name>
    <dbReference type="NCBI Taxonomy" id="1220207"/>
    <lineage>
        <taxon>Eukaryota</taxon>
        <taxon>Fungi</taxon>
        <taxon>Dikarya</taxon>
        <taxon>Ascomycota</taxon>
        <taxon>Pezizomycotina</taxon>
        <taxon>Eurotiomycetes</taxon>
        <taxon>Eurotiomycetidae</taxon>
        <taxon>Eurotiales</taxon>
        <taxon>Aspergillaceae</taxon>
        <taxon>Aspergillus</taxon>
    </lineage>
</organism>
<reference evidence="1" key="1">
    <citation type="submission" date="2021-01" db="EMBL/GenBank/DDBJ databases">
        <authorList>
            <consortium name="Aspergillus puulaauensis MK2 genome sequencing consortium"/>
            <person name="Kazuki M."/>
            <person name="Futagami T."/>
        </authorList>
    </citation>
    <scope>NUCLEOTIDE SEQUENCE</scope>
    <source>
        <strain evidence="1">MK2</strain>
    </source>
</reference>
<sequence length="359" mass="40312">MPRIATVAILQAYTQNPLLPLLLRECRSLPSAQNELRWLYERALCIVRSMSKYQRNGASHRVYGWRTLLKSMCLARSRGVPLQYILGDQPFGDLDIKCTRGVLIPRHETESITLYAAELILGRFPGMQRGEKAPGLRIMDLCTGTGCIPLLLHTLLSPYFSQLSIVGIDISATAVNLAQKNVERNIRLGKLSQRALTDIRFQRKNILEYDPNRPLVIEDICDYTSRLSTVSNSQVDVLISNPPYVSLEEYHDGTMSRSVRIFEPKLALVPPDNVTPLTMESGNSRPEDFFYHHIAALMCILQVKLTVLECGSRLQAVRVAMICKDIISGYNDLGKVYVNIWSDTGINTDPCAVIVQMGD</sequence>
<dbReference type="Gene3D" id="3.40.50.150">
    <property type="entry name" value="Vaccinia Virus protein VP39"/>
    <property type="match status" value="1"/>
</dbReference>
<dbReference type="PROSITE" id="PS00092">
    <property type="entry name" value="N6_MTASE"/>
    <property type="match status" value="1"/>
</dbReference>
<dbReference type="KEGG" id="apuu:APUU_10802S"/>
<dbReference type="PANTHER" id="PTHR18895:SF74">
    <property type="entry name" value="MTRF1L RELEASE FACTOR GLUTAMINE METHYLTRANSFERASE"/>
    <property type="match status" value="1"/>
</dbReference>
<keyword evidence="2" id="KW-1185">Reference proteome</keyword>
<reference evidence="1" key="2">
    <citation type="submission" date="2021-02" db="EMBL/GenBank/DDBJ databases">
        <title>Aspergillus puulaauensis MK2 genome sequence.</title>
        <authorList>
            <person name="Futagami T."/>
            <person name="Mori K."/>
            <person name="Kadooka C."/>
            <person name="Tanaka T."/>
        </authorList>
    </citation>
    <scope>NUCLEOTIDE SEQUENCE</scope>
    <source>
        <strain evidence="1">MK2</strain>
    </source>
</reference>
<dbReference type="InterPro" id="IPR050320">
    <property type="entry name" value="N5-glutamine_MTase"/>
</dbReference>
<dbReference type="Proteomes" id="UP000654913">
    <property type="component" value="Chromosome 1"/>
</dbReference>
<dbReference type="GO" id="GO:0008168">
    <property type="term" value="F:methyltransferase activity"/>
    <property type="evidence" value="ECO:0007669"/>
    <property type="project" value="InterPro"/>
</dbReference>
<dbReference type="Gene3D" id="1.10.8.10">
    <property type="entry name" value="DNA helicase RuvA subunit, C-terminal domain"/>
    <property type="match status" value="1"/>
</dbReference>
<evidence type="ECO:0008006" key="3">
    <source>
        <dbReference type="Google" id="ProtNLM"/>
    </source>
</evidence>
<dbReference type="GO" id="GO:0005739">
    <property type="term" value="C:mitochondrion"/>
    <property type="evidence" value="ECO:0007669"/>
    <property type="project" value="TreeGrafter"/>
</dbReference>
<name>A0A7R7XB01_9EURO</name>
<gene>
    <name evidence="1" type="ORF">APUU_10802S</name>
</gene>
<dbReference type="RefSeq" id="XP_041550168.1">
    <property type="nucleotide sequence ID" value="XM_041704841.1"/>
</dbReference>
<protein>
    <recommendedName>
        <fullName evidence="3">S-adenosyl-L-methionine-dependent methyltransferase</fullName>
    </recommendedName>
</protein>
<dbReference type="GO" id="GO:0003676">
    <property type="term" value="F:nucleic acid binding"/>
    <property type="evidence" value="ECO:0007669"/>
    <property type="project" value="InterPro"/>
</dbReference>
<proteinExistence type="predicted"/>
<accession>A0A7R7XB01</accession>
<dbReference type="PANTHER" id="PTHR18895">
    <property type="entry name" value="HEMK METHYLTRANSFERASE"/>
    <property type="match status" value="1"/>
</dbReference>
<dbReference type="AlphaFoldDB" id="A0A7R7XB01"/>
<evidence type="ECO:0000313" key="1">
    <source>
        <dbReference type="EMBL" id="BCS17974.1"/>
    </source>
</evidence>